<keyword evidence="10" id="KW-1185">Reference proteome</keyword>
<feature type="compositionally biased region" description="Basic and acidic residues" evidence="7">
    <location>
        <begin position="1"/>
        <end position="12"/>
    </location>
</feature>
<dbReference type="GO" id="GO:0046983">
    <property type="term" value="F:protein dimerization activity"/>
    <property type="evidence" value="ECO:0007669"/>
    <property type="project" value="UniProtKB-ARBA"/>
</dbReference>
<dbReference type="Proteomes" id="UP000075243">
    <property type="component" value="Chromosome 2"/>
</dbReference>
<keyword evidence="3" id="KW-0805">Transcription regulation</keyword>
<dbReference type="GO" id="GO:0003700">
    <property type="term" value="F:DNA-binding transcription factor activity"/>
    <property type="evidence" value="ECO:0007669"/>
    <property type="project" value="InterPro"/>
</dbReference>
<dbReference type="PANTHER" id="PTHR46408">
    <property type="entry name" value="BASIC LEUCINE ZIPPER 63"/>
    <property type="match status" value="1"/>
</dbReference>
<dbReference type="STRING" id="3821.A0A151U571"/>
<dbReference type="OMA" id="GNAMNRC"/>
<feature type="region of interest" description="Disordered" evidence="7">
    <location>
        <begin position="118"/>
        <end position="213"/>
    </location>
</feature>
<dbReference type="PROSITE" id="PS00036">
    <property type="entry name" value="BZIP_BASIC"/>
    <property type="match status" value="1"/>
</dbReference>
<gene>
    <name evidence="9" type="ORF">KK1_007152</name>
</gene>
<evidence type="ECO:0000256" key="2">
    <source>
        <dbReference type="ARBA" id="ARBA00007163"/>
    </source>
</evidence>
<dbReference type="InterPro" id="IPR020983">
    <property type="entry name" value="Basic_leucine-zipper_C"/>
</dbReference>
<feature type="compositionally biased region" description="Polar residues" evidence="7">
    <location>
        <begin position="118"/>
        <end position="151"/>
    </location>
</feature>
<keyword evidence="4" id="KW-0238">DNA-binding</keyword>
<dbReference type="InterPro" id="IPR046347">
    <property type="entry name" value="bZIP_sf"/>
</dbReference>
<name>A0A151U571_CAJCA</name>
<feature type="region of interest" description="Disordered" evidence="7">
    <location>
        <begin position="220"/>
        <end position="239"/>
    </location>
</feature>
<dbReference type="Gramene" id="C.cajan_06953.t">
    <property type="protein sequence ID" value="C.cajan_06953.t"/>
    <property type="gene ID" value="C.cajan_06953"/>
</dbReference>
<evidence type="ECO:0000256" key="7">
    <source>
        <dbReference type="SAM" id="MobiDB-lite"/>
    </source>
</evidence>
<dbReference type="InterPro" id="IPR004827">
    <property type="entry name" value="bZIP"/>
</dbReference>
<dbReference type="FunFam" id="1.20.5.170:FF:000020">
    <property type="entry name" value="BZIP transcription factor"/>
    <property type="match status" value="1"/>
</dbReference>
<feature type="compositionally biased region" description="Low complexity" evidence="7">
    <location>
        <begin position="48"/>
        <end position="58"/>
    </location>
</feature>
<organism evidence="9 10">
    <name type="scientific">Cajanus cajan</name>
    <name type="common">Pigeon pea</name>
    <name type="synonym">Cajanus indicus</name>
    <dbReference type="NCBI Taxonomy" id="3821"/>
    <lineage>
        <taxon>Eukaryota</taxon>
        <taxon>Viridiplantae</taxon>
        <taxon>Streptophyta</taxon>
        <taxon>Embryophyta</taxon>
        <taxon>Tracheophyta</taxon>
        <taxon>Spermatophyta</taxon>
        <taxon>Magnoliopsida</taxon>
        <taxon>eudicotyledons</taxon>
        <taxon>Gunneridae</taxon>
        <taxon>Pentapetalae</taxon>
        <taxon>rosids</taxon>
        <taxon>fabids</taxon>
        <taxon>Fabales</taxon>
        <taxon>Fabaceae</taxon>
        <taxon>Papilionoideae</taxon>
        <taxon>50 kb inversion clade</taxon>
        <taxon>NPAAA clade</taxon>
        <taxon>indigoferoid/millettioid clade</taxon>
        <taxon>Phaseoleae</taxon>
        <taxon>Cajanus</taxon>
    </lineage>
</organism>
<keyword evidence="5" id="KW-0804">Transcription</keyword>
<evidence type="ECO:0000256" key="3">
    <source>
        <dbReference type="ARBA" id="ARBA00023015"/>
    </source>
</evidence>
<dbReference type="GO" id="GO:0003677">
    <property type="term" value="F:DNA binding"/>
    <property type="evidence" value="ECO:0007669"/>
    <property type="project" value="UniProtKB-KW"/>
</dbReference>
<dbReference type="PROSITE" id="PS50217">
    <property type="entry name" value="BZIP"/>
    <property type="match status" value="1"/>
</dbReference>
<keyword evidence="6" id="KW-0539">Nucleus</keyword>
<sequence length="373" mass="40021">MDRVFSVDEISDHFWPPPIPVSSAQDSSKMTRSASEWAFQRFIQEATASASSPPSSSSDVVFVEIDDQPKPPPNNATPLPNASAPLPLDSQDYQAFLKSKLNLACAAVAMTRGSLATAQDSSTLPNGGLHSSNPSQVGSQTTSKASISSVNDPPELQDKDTKVPAGIPSVPTIQKKPAVAVRPSTSGSSREQSDDEDIEGETSMNDNMDPADAKRVRRMLSNRESARRSRRRKQAHLTDLETQVSQLRGENSSLLKRLTDVSQKYNDSAVDNRVLKADVETLRAKVKMAEETVKRITGLNPMLHAMSEISSMGMPSFDGRSPSDTSADAAVPNAAAVVGGNKMGQTASLQRVASLEHLQKRIRGGVDPSNGEQ</sequence>
<dbReference type="Pfam" id="PF12498">
    <property type="entry name" value="bZIP_C"/>
    <property type="match status" value="2"/>
</dbReference>
<evidence type="ECO:0000256" key="1">
    <source>
        <dbReference type="ARBA" id="ARBA00004123"/>
    </source>
</evidence>
<comment type="similarity">
    <text evidence="2">Belongs to the bZIP family.</text>
</comment>
<reference evidence="9 10" key="1">
    <citation type="journal article" date="2012" name="Nat. Biotechnol.">
        <title>Draft genome sequence of pigeonpea (Cajanus cajan), an orphan legume crop of resource-poor farmers.</title>
        <authorList>
            <person name="Varshney R.K."/>
            <person name="Chen W."/>
            <person name="Li Y."/>
            <person name="Bharti A.K."/>
            <person name="Saxena R.K."/>
            <person name="Schlueter J.A."/>
            <person name="Donoghue M.T."/>
            <person name="Azam S."/>
            <person name="Fan G."/>
            <person name="Whaley A.M."/>
            <person name="Farmer A.D."/>
            <person name="Sheridan J."/>
            <person name="Iwata A."/>
            <person name="Tuteja R."/>
            <person name="Penmetsa R.V."/>
            <person name="Wu W."/>
            <person name="Upadhyaya H.D."/>
            <person name="Yang S.P."/>
            <person name="Shah T."/>
            <person name="Saxena K.B."/>
            <person name="Michael T."/>
            <person name="McCombie W.R."/>
            <person name="Yang B."/>
            <person name="Zhang G."/>
            <person name="Yang H."/>
            <person name="Wang J."/>
            <person name="Spillane C."/>
            <person name="Cook D.R."/>
            <person name="May G.D."/>
            <person name="Xu X."/>
            <person name="Jackson S.A."/>
        </authorList>
    </citation>
    <scope>NUCLEOTIDE SEQUENCE [LARGE SCALE GENOMIC DNA]</scope>
    <source>
        <strain evidence="10">cv. Asha</strain>
    </source>
</reference>
<feature type="compositionally biased region" description="Low complexity" evidence="7">
    <location>
        <begin position="76"/>
        <end position="88"/>
    </location>
</feature>
<evidence type="ECO:0000313" key="9">
    <source>
        <dbReference type="EMBL" id="KYP74469.1"/>
    </source>
</evidence>
<dbReference type="GO" id="GO:0005634">
    <property type="term" value="C:nucleus"/>
    <property type="evidence" value="ECO:0007669"/>
    <property type="project" value="UniProtKB-SubCell"/>
</dbReference>
<dbReference type="CDD" id="cd14702">
    <property type="entry name" value="bZIP_plant_GBF1"/>
    <property type="match status" value="1"/>
</dbReference>
<evidence type="ECO:0000256" key="6">
    <source>
        <dbReference type="ARBA" id="ARBA00023242"/>
    </source>
</evidence>
<evidence type="ECO:0000259" key="8">
    <source>
        <dbReference type="PROSITE" id="PS50217"/>
    </source>
</evidence>
<accession>A0A151U571</accession>
<evidence type="ECO:0000256" key="4">
    <source>
        <dbReference type="ARBA" id="ARBA00023125"/>
    </source>
</evidence>
<comment type="subcellular location">
    <subcellularLocation>
        <location evidence="1">Nucleus</location>
    </subcellularLocation>
</comment>
<dbReference type="EMBL" id="CM003604">
    <property type="protein sequence ID" value="KYP74469.1"/>
    <property type="molecule type" value="Genomic_DNA"/>
</dbReference>
<feature type="domain" description="BZIP" evidence="8">
    <location>
        <begin position="212"/>
        <end position="266"/>
    </location>
</feature>
<dbReference type="SUPFAM" id="SSF57959">
    <property type="entry name" value="Leucine zipper domain"/>
    <property type="match status" value="1"/>
</dbReference>
<protein>
    <submittedName>
        <fullName evidence="9">Light-inducible protein CPRF2</fullName>
    </submittedName>
</protein>
<dbReference type="Pfam" id="PF00170">
    <property type="entry name" value="bZIP_1"/>
    <property type="match status" value="1"/>
</dbReference>
<dbReference type="SMART" id="SM00338">
    <property type="entry name" value="BRLZ"/>
    <property type="match status" value="1"/>
</dbReference>
<dbReference type="Gene3D" id="1.20.5.170">
    <property type="match status" value="1"/>
</dbReference>
<dbReference type="InterPro" id="IPR045314">
    <property type="entry name" value="bZIP_plant_GBF1"/>
</dbReference>
<dbReference type="PANTHER" id="PTHR46408:SF10">
    <property type="entry name" value="BASIC LEUCINE ZIPPER 63"/>
    <property type="match status" value="1"/>
</dbReference>
<feature type="region of interest" description="Disordered" evidence="7">
    <location>
        <begin position="46"/>
        <end position="88"/>
    </location>
</feature>
<evidence type="ECO:0000313" key="10">
    <source>
        <dbReference type="Proteomes" id="UP000075243"/>
    </source>
</evidence>
<dbReference type="AlphaFoldDB" id="A0A151U571"/>
<feature type="region of interest" description="Disordered" evidence="7">
    <location>
        <begin position="1"/>
        <end position="27"/>
    </location>
</feature>
<evidence type="ECO:0000256" key="5">
    <source>
        <dbReference type="ARBA" id="ARBA00023163"/>
    </source>
</evidence>
<proteinExistence type="inferred from homology"/>